<comment type="caution">
    <text evidence="1">The sequence shown here is derived from an EMBL/GenBank/DDBJ whole genome shotgun (WGS) entry which is preliminary data.</text>
</comment>
<sequence length="53" mass="6229">MNIRSSPDGLDDENANIIVFYESISGDRYCSTYYTDEEGPILNYEDNPWFWPD</sequence>
<dbReference type="AlphaFoldDB" id="A0A7W7ZQY7"/>
<protein>
    <submittedName>
        <fullName evidence="1">Uncharacterized protein</fullName>
    </submittedName>
</protein>
<reference evidence="1 2" key="1">
    <citation type="submission" date="2020-08" db="EMBL/GenBank/DDBJ databases">
        <title>Genomic Encyclopedia of Type Strains, Phase IV (KMG-V): Genome sequencing to study the core and pangenomes of soil and plant-associated prokaryotes.</title>
        <authorList>
            <person name="Whitman W."/>
        </authorList>
    </citation>
    <scope>NUCLEOTIDE SEQUENCE [LARGE SCALE GENOMIC DNA]</scope>
    <source>
        <strain evidence="1 2">X5P3</strain>
    </source>
</reference>
<evidence type="ECO:0000313" key="1">
    <source>
        <dbReference type="EMBL" id="MBB5063671.1"/>
    </source>
</evidence>
<dbReference type="EMBL" id="JACHIO010000007">
    <property type="protein sequence ID" value="MBB5063671.1"/>
    <property type="molecule type" value="Genomic_DNA"/>
</dbReference>
<gene>
    <name evidence="1" type="ORF">HDF15_002016</name>
</gene>
<dbReference type="RefSeq" id="WP_184255026.1">
    <property type="nucleotide sequence ID" value="NZ_JACHIO010000007.1"/>
</dbReference>
<name>A0A7W7ZQY7_9BACT</name>
<accession>A0A7W7ZQY7</accession>
<evidence type="ECO:0000313" key="2">
    <source>
        <dbReference type="Proteomes" id="UP000584867"/>
    </source>
</evidence>
<organism evidence="1 2">
    <name type="scientific">Granulicella mallensis</name>
    <dbReference type="NCBI Taxonomy" id="940614"/>
    <lineage>
        <taxon>Bacteria</taxon>
        <taxon>Pseudomonadati</taxon>
        <taxon>Acidobacteriota</taxon>
        <taxon>Terriglobia</taxon>
        <taxon>Terriglobales</taxon>
        <taxon>Acidobacteriaceae</taxon>
        <taxon>Granulicella</taxon>
    </lineage>
</organism>
<proteinExistence type="predicted"/>
<dbReference type="Proteomes" id="UP000584867">
    <property type="component" value="Unassembled WGS sequence"/>
</dbReference>